<comment type="caution">
    <text evidence="3">The sequence shown here is derived from an EMBL/GenBank/DDBJ whole genome shotgun (WGS) entry which is preliminary data.</text>
</comment>
<protein>
    <recommendedName>
        <fullName evidence="5">AMP-dependent synthetase/ligase domain-containing protein</fullName>
    </recommendedName>
</protein>
<evidence type="ECO:0000256" key="1">
    <source>
        <dbReference type="ARBA" id="ARBA00022450"/>
    </source>
</evidence>
<dbReference type="RefSeq" id="WP_189958892.1">
    <property type="nucleotide sequence ID" value="NZ_BMVG01000049.1"/>
</dbReference>
<evidence type="ECO:0008006" key="5">
    <source>
        <dbReference type="Google" id="ProtNLM"/>
    </source>
</evidence>
<sequence>MATGEIGELFVSGSGVARGYQDRPDLTDERFLTLPGEDGGIRAYRTGTWCGSVRTAFWCSSAAPTTR</sequence>
<keyword evidence="1" id="KW-0596">Phosphopantetheine</keyword>
<accession>A0A918YRZ8</accession>
<dbReference type="AlphaFoldDB" id="A0A918YRZ8"/>
<gene>
    <name evidence="3" type="ORF">GCM10010339_84810</name>
</gene>
<keyword evidence="4" id="KW-1185">Reference proteome</keyword>
<dbReference type="PANTHER" id="PTHR44845">
    <property type="entry name" value="CARRIER DOMAIN-CONTAINING PROTEIN"/>
    <property type="match status" value="1"/>
</dbReference>
<evidence type="ECO:0000313" key="4">
    <source>
        <dbReference type="Proteomes" id="UP000655443"/>
    </source>
</evidence>
<evidence type="ECO:0000313" key="3">
    <source>
        <dbReference type="EMBL" id="GHE14391.1"/>
    </source>
</evidence>
<dbReference type="Gene3D" id="2.30.38.10">
    <property type="entry name" value="Luciferase, Domain 3"/>
    <property type="match status" value="1"/>
</dbReference>
<dbReference type="EMBL" id="BMVG01000049">
    <property type="protein sequence ID" value="GHE14391.1"/>
    <property type="molecule type" value="Genomic_DNA"/>
</dbReference>
<reference evidence="3" key="1">
    <citation type="journal article" date="2014" name="Int. J. Syst. Evol. Microbiol.">
        <title>Complete genome sequence of Corynebacterium casei LMG S-19264T (=DSM 44701T), isolated from a smear-ripened cheese.</title>
        <authorList>
            <consortium name="US DOE Joint Genome Institute (JGI-PGF)"/>
            <person name="Walter F."/>
            <person name="Albersmeier A."/>
            <person name="Kalinowski J."/>
            <person name="Ruckert C."/>
        </authorList>
    </citation>
    <scope>NUCLEOTIDE SEQUENCE</scope>
    <source>
        <strain evidence="3">JCM 4714</strain>
    </source>
</reference>
<dbReference type="Proteomes" id="UP000655443">
    <property type="component" value="Unassembled WGS sequence"/>
</dbReference>
<reference evidence="3" key="2">
    <citation type="submission" date="2020-09" db="EMBL/GenBank/DDBJ databases">
        <authorList>
            <person name="Sun Q."/>
            <person name="Ohkuma M."/>
        </authorList>
    </citation>
    <scope>NUCLEOTIDE SEQUENCE</scope>
    <source>
        <strain evidence="3">JCM 4714</strain>
    </source>
</reference>
<evidence type="ECO:0000256" key="2">
    <source>
        <dbReference type="ARBA" id="ARBA00022553"/>
    </source>
</evidence>
<organism evidence="3 4">
    <name type="scientific">Streptomyces alanosinicus</name>
    <dbReference type="NCBI Taxonomy" id="68171"/>
    <lineage>
        <taxon>Bacteria</taxon>
        <taxon>Bacillati</taxon>
        <taxon>Actinomycetota</taxon>
        <taxon>Actinomycetes</taxon>
        <taxon>Kitasatosporales</taxon>
        <taxon>Streptomycetaceae</taxon>
        <taxon>Streptomyces</taxon>
    </lineage>
</organism>
<keyword evidence="2" id="KW-0597">Phosphoprotein</keyword>
<dbReference type="PANTHER" id="PTHR44845:SF6">
    <property type="entry name" value="BETA-ALANINE-ACTIVATING ENZYME"/>
    <property type="match status" value="1"/>
</dbReference>
<proteinExistence type="predicted"/>
<dbReference type="SUPFAM" id="SSF56801">
    <property type="entry name" value="Acetyl-CoA synthetase-like"/>
    <property type="match status" value="1"/>
</dbReference>
<name>A0A918YRZ8_9ACTN</name>